<dbReference type="GeneID" id="18923189"/>
<proteinExistence type="predicted"/>
<feature type="chain" id="PRO_5003320943" evidence="1">
    <location>
        <begin position="21"/>
        <end position="149"/>
    </location>
</feature>
<evidence type="ECO:0000313" key="3">
    <source>
        <dbReference type="Proteomes" id="UP000001072"/>
    </source>
</evidence>
<sequence>MNFRLQFLTAVVLCFTFTFGFPADESICDVSFNPAPVEGKLPPAFPAGTSPGFICGFQNKTAHVVNYRQCRTCLPTAKGKKCQLLNNATAPVIESHNCTLAYGPVDLVDITKSQKYYCKDDQNYSCGKIENATVCDECTSYSPIGTTLF</sequence>
<keyword evidence="1" id="KW-0732">Signal</keyword>
<reference evidence="3" key="1">
    <citation type="journal article" date="2011" name="Proc. Natl. Acad. Sci. U.S.A.">
        <title>Obligate biotrophy features unraveled by the genomic analysis of rust fungi.</title>
        <authorList>
            <person name="Duplessis S."/>
            <person name="Cuomo C.A."/>
            <person name="Lin Y.-C."/>
            <person name="Aerts A."/>
            <person name="Tisserant E."/>
            <person name="Veneault-Fourrey C."/>
            <person name="Joly D.L."/>
            <person name="Hacquard S."/>
            <person name="Amselem J."/>
            <person name="Cantarel B.L."/>
            <person name="Chiu R."/>
            <person name="Coutinho P.M."/>
            <person name="Feau N."/>
            <person name="Field M."/>
            <person name="Frey P."/>
            <person name="Gelhaye E."/>
            <person name="Goldberg J."/>
            <person name="Grabherr M.G."/>
            <person name="Kodira C.D."/>
            <person name="Kohler A."/>
            <person name="Kuees U."/>
            <person name="Lindquist E.A."/>
            <person name="Lucas S.M."/>
            <person name="Mago R."/>
            <person name="Mauceli E."/>
            <person name="Morin E."/>
            <person name="Murat C."/>
            <person name="Pangilinan J.L."/>
            <person name="Park R."/>
            <person name="Pearson M."/>
            <person name="Quesneville H."/>
            <person name="Rouhier N."/>
            <person name="Sakthikumar S."/>
            <person name="Salamov A.A."/>
            <person name="Schmutz J."/>
            <person name="Selles B."/>
            <person name="Shapiro H."/>
            <person name="Tanguay P."/>
            <person name="Tuskan G.A."/>
            <person name="Henrissat B."/>
            <person name="Van de Peer Y."/>
            <person name="Rouze P."/>
            <person name="Ellis J.G."/>
            <person name="Dodds P.N."/>
            <person name="Schein J.E."/>
            <person name="Zhong S."/>
            <person name="Hamelin R.C."/>
            <person name="Grigoriev I.V."/>
            <person name="Szabo L.J."/>
            <person name="Martin F."/>
        </authorList>
    </citation>
    <scope>NUCLEOTIDE SEQUENCE [LARGE SCALE GENOMIC DNA]</scope>
    <source>
        <strain evidence="3">98AG31 / pathotype 3-4-7</strain>
    </source>
</reference>
<name>F4RQ04_MELLP</name>
<protein>
    <submittedName>
        <fullName evidence="2">Secreted protein</fullName>
    </submittedName>
</protein>
<evidence type="ECO:0000313" key="2">
    <source>
        <dbReference type="EMBL" id="EGG05640.1"/>
    </source>
</evidence>
<dbReference type="HOGENOM" id="CLU_1750096_0_0_1"/>
<dbReference type="KEGG" id="mlr:MELLADRAFT_107498"/>
<dbReference type="RefSeq" id="XP_007411129.1">
    <property type="nucleotide sequence ID" value="XM_007411067.1"/>
</dbReference>
<keyword evidence="3" id="KW-1185">Reference proteome</keyword>
<feature type="signal peptide" evidence="1">
    <location>
        <begin position="1"/>
        <end position="20"/>
    </location>
</feature>
<evidence type="ECO:0000256" key="1">
    <source>
        <dbReference type="SAM" id="SignalP"/>
    </source>
</evidence>
<organism evidence="3">
    <name type="scientific">Melampsora larici-populina (strain 98AG31 / pathotype 3-4-7)</name>
    <name type="common">Poplar leaf rust fungus</name>
    <dbReference type="NCBI Taxonomy" id="747676"/>
    <lineage>
        <taxon>Eukaryota</taxon>
        <taxon>Fungi</taxon>
        <taxon>Dikarya</taxon>
        <taxon>Basidiomycota</taxon>
        <taxon>Pucciniomycotina</taxon>
        <taxon>Pucciniomycetes</taxon>
        <taxon>Pucciniales</taxon>
        <taxon>Melampsoraceae</taxon>
        <taxon>Melampsora</taxon>
    </lineage>
</organism>
<dbReference type="AlphaFoldDB" id="F4RQ04"/>
<dbReference type="VEuPathDB" id="FungiDB:MELLADRAFT_107498"/>
<dbReference type="InParanoid" id="F4RQ04"/>
<dbReference type="EMBL" id="GL883112">
    <property type="protein sequence ID" value="EGG05640.1"/>
    <property type="molecule type" value="Genomic_DNA"/>
</dbReference>
<gene>
    <name evidence="2" type="ORF">MELLADRAFT_107498</name>
</gene>
<accession>F4RQ04</accession>
<dbReference type="Proteomes" id="UP000001072">
    <property type="component" value="Unassembled WGS sequence"/>
</dbReference>